<dbReference type="Proteomes" id="UP000199406">
    <property type="component" value="Unassembled WGS sequence"/>
</dbReference>
<dbReference type="Pfam" id="PF13622">
    <property type="entry name" value="4HBT_3"/>
    <property type="match status" value="1"/>
</dbReference>
<gene>
    <name evidence="3" type="ORF">SAMN05660662_3348</name>
</gene>
<dbReference type="InterPro" id="IPR029069">
    <property type="entry name" value="HotDog_dom_sf"/>
</dbReference>
<dbReference type="InterPro" id="IPR042171">
    <property type="entry name" value="Acyl-CoA_hotdog"/>
</dbReference>
<dbReference type="RefSeq" id="WP_091769180.1">
    <property type="nucleotide sequence ID" value="NZ_FNBT01000006.1"/>
</dbReference>
<dbReference type="SUPFAM" id="SSF54637">
    <property type="entry name" value="Thioesterase/thiol ester dehydrase-isomerase"/>
    <property type="match status" value="1"/>
</dbReference>
<evidence type="ECO:0000259" key="1">
    <source>
        <dbReference type="Pfam" id="PF13622"/>
    </source>
</evidence>
<keyword evidence="4" id="KW-1185">Reference proteome</keyword>
<feature type="domain" description="Acyl-CoA thioesterase-like C-terminal" evidence="2">
    <location>
        <begin position="112"/>
        <end position="236"/>
    </location>
</feature>
<proteinExistence type="predicted"/>
<organism evidence="3 4">
    <name type="scientific">Blastococcus aurantiacus</name>
    <dbReference type="NCBI Taxonomy" id="1550231"/>
    <lineage>
        <taxon>Bacteria</taxon>
        <taxon>Bacillati</taxon>
        <taxon>Actinomycetota</taxon>
        <taxon>Actinomycetes</taxon>
        <taxon>Geodermatophilales</taxon>
        <taxon>Geodermatophilaceae</taxon>
        <taxon>Blastococcus</taxon>
    </lineage>
</organism>
<name>A0A1G7NTA4_9ACTN</name>
<sequence>MQASFTPDGGLLVPTATAASPWSDEMVNGHHIGGLVAWGVQRDEPDPELQLSRMTVDMVRAVPMRPLRVETRPGREGRRLRVLDVSVLDGDVEVIRGSALLLRRSEHPDAEPWAPEPWDVPPPEQIEGPSGGPMPWEIRRITGWGEAGPGKVWMRETAEFVAGEPLTPMLRAALMADFTNPLANSGTGGLAFINVDVTMYLTRDPRGEWIGLESAGHLGADGIGFGTTWMYDVEGRIGHCVAAALPDPRIQARHAAR</sequence>
<accession>A0A1G7NTA4</accession>
<dbReference type="InterPro" id="IPR049450">
    <property type="entry name" value="ACOT8-like_C"/>
</dbReference>
<dbReference type="Pfam" id="PF20789">
    <property type="entry name" value="4HBT_3C"/>
    <property type="match status" value="1"/>
</dbReference>
<dbReference type="EMBL" id="FNBT01000006">
    <property type="protein sequence ID" value="SDF77216.1"/>
    <property type="molecule type" value="Genomic_DNA"/>
</dbReference>
<protein>
    <submittedName>
        <fullName evidence="3">Thioesterase-like superfamily protein</fullName>
    </submittedName>
</protein>
<dbReference type="Gene3D" id="2.40.160.210">
    <property type="entry name" value="Acyl-CoA thioesterase, double hotdog domain"/>
    <property type="match status" value="1"/>
</dbReference>
<dbReference type="AlphaFoldDB" id="A0A1G7NTA4"/>
<evidence type="ECO:0000259" key="2">
    <source>
        <dbReference type="Pfam" id="PF20789"/>
    </source>
</evidence>
<dbReference type="OrthoDB" id="4968093at2"/>
<feature type="domain" description="Acyl-CoA thioesterase-like N-terminal HotDog" evidence="1">
    <location>
        <begin position="19"/>
        <end position="100"/>
    </location>
</feature>
<evidence type="ECO:0000313" key="3">
    <source>
        <dbReference type="EMBL" id="SDF77216.1"/>
    </source>
</evidence>
<dbReference type="STRING" id="1550231.SAMN05660662_3348"/>
<reference evidence="4" key="1">
    <citation type="submission" date="2016-10" db="EMBL/GenBank/DDBJ databases">
        <authorList>
            <person name="Varghese N."/>
            <person name="Submissions S."/>
        </authorList>
    </citation>
    <scope>NUCLEOTIDE SEQUENCE [LARGE SCALE GENOMIC DNA]</scope>
    <source>
        <strain evidence="4">DSM 44268</strain>
    </source>
</reference>
<dbReference type="InterPro" id="IPR049449">
    <property type="entry name" value="TesB_ACOT8-like_N"/>
</dbReference>
<evidence type="ECO:0000313" key="4">
    <source>
        <dbReference type="Proteomes" id="UP000199406"/>
    </source>
</evidence>